<protein>
    <recommendedName>
        <fullName evidence="2">DC1 domain-containing protein</fullName>
    </recommendedName>
</protein>
<organism evidence="3 4">
    <name type="scientific">Lithospermum erythrorhizon</name>
    <name type="common">Purple gromwell</name>
    <name type="synonym">Lithospermum officinale var. erythrorhizon</name>
    <dbReference type="NCBI Taxonomy" id="34254"/>
    <lineage>
        <taxon>Eukaryota</taxon>
        <taxon>Viridiplantae</taxon>
        <taxon>Streptophyta</taxon>
        <taxon>Embryophyta</taxon>
        <taxon>Tracheophyta</taxon>
        <taxon>Spermatophyta</taxon>
        <taxon>Magnoliopsida</taxon>
        <taxon>eudicotyledons</taxon>
        <taxon>Gunneridae</taxon>
        <taxon>Pentapetalae</taxon>
        <taxon>asterids</taxon>
        <taxon>lamiids</taxon>
        <taxon>Boraginales</taxon>
        <taxon>Boraginaceae</taxon>
        <taxon>Boraginoideae</taxon>
        <taxon>Lithospermeae</taxon>
        <taxon>Lithospermum</taxon>
    </lineage>
</organism>
<feature type="domain" description="DC1" evidence="2">
    <location>
        <begin position="73"/>
        <end position="115"/>
    </location>
</feature>
<dbReference type="Proteomes" id="UP001454036">
    <property type="component" value="Unassembled WGS sequence"/>
</dbReference>
<keyword evidence="4" id="KW-1185">Reference proteome</keyword>
<sequence length="605" mass="70355">MALKDICGHQLKLVYDSQYGNNTNIRCEACQEPPDAISDFLYYICTTKQNDNECNYFMHKLCAELPVEITHESHFPHPLKLRLVDKYTCDACDEERKSYVYYCEACQFNLDIICANAARRTLQHKCHRHPLVLDRKRILSSCHACGERHEGMFYRCGSCVFFSIHKDCAGLVDGVGHLSHVGHPLRIVYSDHKRIYNCLLCFKLINTRRNWFYACRGCEFYAHLACITRADCQVVEEVKEEIDQSIPCLPCEDEEYEVTIVDLTKKSYPNEEGQLVHHFGHPEHPLRLQPYSLSEDDPYFDNLVRKMARCNGCTRQISAPMYRCTDNECDFFLHKSCAQVPRYVAHPAHTQHEDLVLRRQPWSETRVFECSCCWEYCNGFSYQCRNKTCEFQVDLECAFLPRTIVHKSHASHPLLLESTTGNYSGKIAPSMKCCASQRGGPMAYRCTSYKCDFKIHVKCALFPGKIWHAYDGDDPFKLTYTHSVLEPDTYYCASCETHLDPKLWFYFSSSCYGQVMHLKCALSIDDCPNLYFKSLVSQCLYKPEVHRHHLFVTPSDMKWCHHCQQFVEPLDHIKDQDVGVAYKCWRTECDFMLQLSCANKFAIMQ</sequence>
<gene>
    <name evidence="3" type="ORF">LIER_06042</name>
</gene>
<reference evidence="3 4" key="1">
    <citation type="submission" date="2024-01" db="EMBL/GenBank/DDBJ databases">
        <title>The complete chloroplast genome sequence of Lithospermum erythrorhizon: insights into the phylogenetic relationship among Boraginaceae species and the maternal lineages of purple gromwells.</title>
        <authorList>
            <person name="Okada T."/>
            <person name="Watanabe K."/>
        </authorList>
    </citation>
    <scope>NUCLEOTIDE SEQUENCE [LARGE SCALE GENOMIC DNA]</scope>
</reference>
<dbReference type="AlphaFoldDB" id="A0AAV3P5G2"/>
<feature type="domain" description="DC1" evidence="2">
    <location>
        <begin position="179"/>
        <end position="227"/>
    </location>
</feature>
<dbReference type="PANTHER" id="PTHR32410:SF216">
    <property type="entry name" value="PHORBOL-ESTER_DAG-TYPE DOMAIN-CONTAINING PROTEIN"/>
    <property type="match status" value="1"/>
</dbReference>
<feature type="domain" description="DC1" evidence="2">
    <location>
        <begin position="280"/>
        <end position="338"/>
    </location>
</feature>
<keyword evidence="1" id="KW-0677">Repeat</keyword>
<comment type="caution">
    <text evidence="3">The sequence shown here is derived from an EMBL/GenBank/DDBJ whole genome shotgun (WGS) entry which is preliminary data.</text>
</comment>
<accession>A0AAV3P5G2</accession>
<evidence type="ECO:0000313" key="3">
    <source>
        <dbReference type="EMBL" id="GAA0145986.1"/>
    </source>
</evidence>
<dbReference type="InterPro" id="IPR053192">
    <property type="entry name" value="Vacuole_Formation_Reg"/>
</dbReference>
<dbReference type="InterPro" id="IPR046349">
    <property type="entry name" value="C1-like_sf"/>
</dbReference>
<evidence type="ECO:0000259" key="2">
    <source>
        <dbReference type="Pfam" id="PF03107"/>
    </source>
</evidence>
<dbReference type="EMBL" id="BAABME010000859">
    <property type="protein sequence ID" value="GAA0145986.1"/>
    <property type="molecule type" value="Genomic_DNA"/>
</dbReference>
<dbReference type="InterPro" id="IPR004146">
    <property type="entry name" value="DC1"/>
</dbReference>
<feature type="domain" description="DC1" evidence="2">
    <location>
        <begin position="125"/>
        <end position="169"/>
    </location>
</feature>
<proteinExistence type="predicted"/>
<dbReference type="SUPFAM" id="SSF57889">
    <property type="entry name" value="Cysteine-rich domain"/>
    <property type="match status" value="5"/>
</dbReference>
<dbReference type="Pfam" id="PF03107">
    <property type="entry name" value="C1_2"/>
    <property type="match status" value="4"/>
</dbReference>
<evidence type="ECO:0000313" key="4">
    <source>
        <dbReference type="Proteomes" id="UP001454036"/>
    </source>
</evidence>
<evidence type="ECO:0000256" key="1">
    <source>
        <dbReference type="ARBA" id="ARBA00022737"/>
    </source>
</evidence>
<dbReference type="PANTHER" id="PTHR32410">
    <property type="entry name" value="CYSTEINE/HISTIDINE-RICH C1 DOMAIN FAMILY PROTEIN"/>
    <property type="match status" value="1"/>
</dbReference>
<name>A0AAV3P5G2_LITER</name>